<gene>
    <name evidence="4" type="ORF">D7Z96_14430</name>
</gene>
<evidence type="ECO:0000256" key="2">
    <source>
        <dbReference type="SAM" id="MobiDB-lite"/>
    </source>
</evidence>
<dbReference type="Gene3D" id="2.70.70.10">
    <property type="entry name" value="Glucose Permease (Domain IIA)"/>
    <property type="match status" value="1"/>
</dbReference>
<feature type="compositionally biased region" description="Pro residues" evidence="2">
    <location>
        <begin position="421"/>
        <end position="431"/>
    </location>
</feature>
<comment type="caution">
    <text evidence="4">The sequence shown here is derived from an EMBL/GenBank/DDBJ whole genome shotgun (WGS) entry which is preliminary data.</text>
</comment>
<dbReference type="InterPro" id="IPR050570">
    <property type="entry name" value="Cell_wall_metabolism_enzyme"/>
</dbReference>
<accession>A0A3B0FS10</accession>
<protein>
    <submittedName>
        <fullName evidence="4">M23 family metallopeptidase</fullName>
    </submittedName>
</protein>
<dbReference type="AlphaFoldDB" id="A0A3B0FS10"/>
<dbReference type="PANTHER" id="PTHR21666">
    <property type="entry name" value="PEPTIDASE-RELATED"/>
    <property type="match status" value="1"/>
</dbReference>
<dbReference type="Pfam" id="PF01551">
    <property type="entry name" value="Peptidase_M23"/>
    <property type="match status" value="1"/>
</dbReference>
<evidence type="ECO:0000313" key="4">
    <source>
        <dbReference type="EMBL" id="RKO22388.1"/>
    </source>
</evidence>
<feature type="compositionally biased region" description="Low complexity" evidence="2">
    <location>
        <begin position="330"/>
        <end position="346"/>
    </location>
</feature>
<dbReference type="PANTHER" id="PTHR21666:SF289">
    <property type="entry name" value="L-ALA--D-GLU ENDOPEPTIDASE"/>
    <property type="match status" value="1"/>
</dbReference>
<reference evidence="4 5" key="1">
    <citation type="submission" date="2018-10" db="EMBL/GenBank/DDBJ databases">
        <title>Genome-guide identification and characterization of bacteria that degrade polycyclic aromatic hydrocarbons and resist hexavalent chromium simultaneously.</title>
        <authorList>
            <person name="Feng H."/>
        </authorList>
    </citation>
    <scope>NUCLEOTIDE SEQUENCE [LARGE SCALE GENOMIC DNA]</scope>
    <source>
        <strain evidence="4 5">J015</strain>
    </source>
</reference>
<dbReference type="Proteomes" id="UP000273159">
    <property type="component" value="Unassembled WGS sequence"/>
</dbReference>
<evidence type="ECO:0000313" key="5">
    <source>
        <dbReference type="Proteomes" id="UP000273159"/>
    </source>
</evidence>
<feature type="compositionally biased region" description="Pro residues" evidence="2">
    <location>
        <begin position="347"/>
        <end position="413"/>
    </location>
</feature>
<evidence type="ECO:0000259" key="3">
    <source>
        <dbReference type="Pfam" id="PF01551"/>
    </source>
</evidence>
<feature type="domain" description="M23ase beta-sheet core" evidence="3">
    <location>
        <begin position="179"/>
        <end position="273"/>
    </location>
</feature>
<evidence type="ECO:0000256" key="1">
    <source>
        <dbReference type="ARBA" id="ARBA00022729"/>
    </source>
</evidence>
<proteinExistence type="predicted"/>
<dbReference type="PRINTS" id="PR01217">
    <property type="entry name" value="PRICHEXTENSN"/>
</dbReference>
<feature type="region of interest" description="Disordered" evidence="2">
    <location>
        <begin position="314"/>
        <end position="431"/>
    </location>
</feature>
<dbReference type="CDD" id="cd12797">
    <property type="entry name" value="M23_peptidase"/>
    <property type="match status" value="1"/>
</dbReference>
<reference evidence="5" key="2">
    <citation type="submission" date="2018-10" db="EMBL/GenBank/DDBJ databases">
        <authorList>
            <person name="Wang Y."/>
            <person name="Wang J."/>
            <person name="Yang X."/>
            <person name="Wang Z."/>
            <person name="Huang Y."/>
        </authorList>
    </citation>
    <scope>NUCLEOTIDE SEQUENCE [LARGE SCALE GENOMIC DNA]</scope>
    <source>
        <strain evidence="5">J015</strain>
    </source>
</reference>
<dbReference type="GO" id="GO:0004222">
    <property type="term" value="F:metalloendopeptidase activity"/>
    <property type="evidence" value="ECO:0007669"/>
    <property type="project" value="TreeGrafter"/>
</dbReference>
<sequence>MGDTVKTACGWPRPGVSLLGNHGGSGKDKGSGVSRASAGRAVAATGALAVSLWALNLSGGAEGPLAPAVPAATSGSAAAVSAAAGAGRQGRAPSEGPPSGTVAAAALPPVILTDPLVPVSFPRPAIGTVGRDVRVPLTVGLTGFGRPPAGHLMAPLGLLNPSSPYGFRISPLSGEAGDFHLGQDYAAPCGTEVYAADSGVVRAAGWHPWGGGNRVEIDHGNGLITTYNHLETIGVSSGDTVYAGQAIARVGSSGWSTGCHLHFETILDGRHASPANWVLIPARPLGALPVNLRTYVPGGNAPATGPVLWTIPAGPGGAFPPPGNQASAGTTTAAPPAASPAASTTAPTPPPTPTPPAEPSPTPTPSPTEPSEPVEPSPAPTPTPTPSPTPTPTPSPTEPSEPAPSPSPTPMPTEPALAPSPTEPAPAPSPT</sequence>
<dbReference type="InterPro" id="IPR016047">
    <property type="entry name" value="M23ase_b-sheet_dom"/>
</dbReference>
<dbReference type="InterPro" id="IPR011055">
    <property type="entry name" value="Dup_hybrid_motif"/>
</dbReference>
<dbReference type="EMBL" id="RBNH01000013">
    <property type="protein sequence ID" value="RKO22388.1"/>
    <property type="molecule type" value="Genomic_DNA"/>
</dbReference>
<dbReference type="SUPFAM" id="SSF51261">
    <property type="entry name" value="Duplicated hybrid motif"/>
    <property type="match status" value="1"/>
</dbReference>
<keyword evidence="1" id="KW-0732">Signal</keyword>
<name>A0A3B0FS10_PSEPS</name>
<organism evidence="4 5">
    <name type="scientific">Pseudarthrobacter phenanthrenivorans</name>
    <name type="common">Arthrobacter phenanthrenivorans</name>
    <dbReference type="NCBI Taxonomy" id="361575"/>
    <lineage>
        <taxon>Bacteria</taxon>
        <taxon>Bacillati</taxon>
        <taxon>Actinomycetota</taxon>
        <taxon>Actinomycetes</taxon>
        <taxon>Micrococcales</taxon>
        <taxon>Micrococcaceae</taxon>
        <taxon>Pseudarthrobacter</taxon>
    </lineage>
</organism>